<organism evidence="3 4">
    <name type="scientific">Capnocytophaga gingivalis</name>
    <dbReference type="NCBI Taxonomy" id="1017"/>
    <lineage>
        <taxon>Bacteria</taxon>
        <taxon>Pseudomonadati</taxon>
        <taxon>Bacteroidota</taxon>
        <taxon>Flavobacteriia</taxon>
        <taxon>Flavobacteriales</taxon>
        <taxon>Flavobacteriaceae</taxon>
        <taxon>Capnocytophaga</taxon>
    </lineage>
</organism>
<feature type="domain" description="YhcG N-terminal" evidence="2">
    <location>
        <begin position="15"/>
        <end position="188"/>
    </location>
</feature>
<name>A0ABU5Y7A2_9FLAO</name>
<proteinExistence type="predicted"/>
<dbReference type="InterPro" id="IPR041527">
    <property type="entry name" value="YhcG_N"/>
</dbReference>
<dbReference type="PANTHER" id="PTHR30547">
    <property type="entry name" value="UNCHARACTERIZED PROTEIN YHCG-RELATED"/>
    <property type="match status" value="1"/>
</dbReference>
<dbReference type="EMBL" id="JAYKBV010000004">
    <property type="protein sequence ID" value="MEB3039787.1"/>
    <property type="molecule type" value="Genomic_DNA"/>
</dbReference>
<dbReference type="RefSeq" id="WP_323978976.1">
    <property type="nucleotide sequence ID" value="NZ_JAYKBV010000004.1"/>
</dbReference>
<dbReference type="PANTHER" id="PTHR30547:SF0">
    <property type="entry name" value="BLR8175 PROTEIN"/>
    <property type="match status" value="1"/>
</dbReference>
<dbReference type="InterPro" id="IPR011856">
    <property type="entry name" value="tRNA_endonuc-like_dom_sf"/>
</dbReference>
<dbReference type="Pfam" id="PF17761">
    <property type="entry name" value="DUF1016_N"/>
    <property type="match status" value="1"/>
</dbReference>
<evidence type="ECO:0000259" key="2">
    <source>
        <dbReference type="Pfam" id="PF17761"/>
    </source>
</evidence>
<dbReference type="InterPro" id="IPR053148">
    <property type="entry name" value="PD-DEXK-like_domain"/>
</dbReference>
<keyword evidence="4" id="KW-1185">Reference proteome</keyword>
<comment type="caution">
    <text evidence="3">The sequence shown here is derived from an EMBL/GenBank/DDBJ whole genome shotgun (WGS) entry which is preliminary data.</text>
</comment>
<dbReference type="Proteomes" id="UP001324270">
    <property type="component" value="Unassembled WGS sequence"/>
</dbReference>
<feature type="domain" description="YhcG PDDEXK nuclease" evidence="1">
    <location>
        <begin position="211"/>
        <end position="370"/>
    </location>
</feature>
<evidence type="ECO:0000259" key="1">
    <source>
        <dbReference type="Pfam" id="PF06250"/>
    </source>
</evidence>
<sequence>MMNTLKTSYTTATEQIKEAILSSQYTAAKQVNAVQLSLYYGVGRYVSQNTRKGVWGTRAIKAISEQLHKELPGLRGFSERNIKNMRAFYEAWQELDINSAVATAELQVVENKLDTNLEIVISKLQNVLSPHFDTLSASSFLSLPFTHHLEILKEVKDSKQRLYYIRWAIENKASVISLKRALATDIYNVQPIPNNFSQTLPSKNLARKAVEMFKDEYLLDFINVEEIGERDLADIDERVVEQQIIHNVKNFIMTFGKDFTFVGNQYHLEVFEVEQYPDLLFFNRELNCLVCVELKKGDFKPSYLGQLTAYLRILDDTVKKPHENPTIGIILCKDFNKDFVEYVIQDYHKPMGVARYTTTAEMPEQFQRVLPNIEELRKVLSNQPTDK</sequence>
<dbReference type="InterPro" id="IPR009362">
    <property type="entry name" value="YhcG_C"/>
</dbReference>
<evidence type="ECO:0000313" key="4">
    <source>
        <dbReference type="Proteomes" id="UP001324270"/>
    </source>
</evidence>
<protein>
    <submittedName>
        <fullName evidence="3">PDDEXK nuclease domain-containing protein</fullName>
    </submittedName>
</protein>
<reference evidence="3 4" key="1">
    <citation type="submission" date="2023-12" db="EMBL/GenBank/DDBJ databases">
        <title>Genomic sequences of Capnocytophaga and Parvimonas strains.</title>
        <authorList>
            <person name="Watt R.M."/>
            <person name="Wang M."/>
            <person name="Yang T."/>
            <person name="Tong W.M."/>
        </authorList>
    </citation>
    <scope>NUCLEOTIDE SEQUENCE [LARGE SCALE GENOMIC DNA]</scope>
    <source>
        <strain evidence="3 4">CCUG 13156</strain>
    </source>
</reference>
<gene>
    <name evidence="3" type="ORF">VJJ49_03645</name>
</gene>
<evidence type="ECO:0000313" key="3">
    <source>
        <dbReference type="EMBL" id="MEB3039787.1"/>
    </source>
</evidence>
<accession>A0ABU5Y7A2</accession>
<dbReference type="Pfam" id="PF06250">
    <property type="entry name" value="YhcG_C"/>
    <property type="match status" value="1"/>
</dbReference>
<dbReference type="Gene3D" id="3.40.1350.10">
    <property type="match status" value="1"/>
</dbReference>